<gene>
    <name evidence="1" type="ORF">UFOPK4173_00763</name>
</gene>
<evidence type="ECO:0000313" key="1">
    <source>
        <dbReference type="EMBL" id="CAB5032351.1"/>
    </source>
</evidence>
<accession>A0A6J7RU17</accession>
<proteinExistence type="predicted"/>
<name>A0A6J7RU17_9ZZZZ</name>
<sequence>MCRWPERPAQGEFRERSIIERKHLILLGFFPPCLDHAGKTYWVLITQIVAFGGVVDQVVELPADVI</sequence>
<reference evidence="1" key="1">
    <citation type="submission" date="2020-05" db="EMBL/GenBank/DDBJ databases">
        <authorList>
            <person name="Chiriac C."/>
            <person name="Salcher M."/>
            <person name="Ghai R."/>
            <person name="Kavagutti S V."/>
        </authorList>
    </citation>
    <scope>NUCLEOTIDE SEQUENCE</scope>
</reference>
<dbReference type="AlphaFoldDB" id="A0A6J7RU17"/>
<dbReference type="EMBL" id="CAFBPW010000069">
    <property type="protein sequence ID" value="CAB5032351.1"/>
    <property type="molecule type" value="Genomic_DNA"/>
</dbReference>
<organism evidence="1">
    <name type="scientific">freshwater metagenome</name>
    <dbReference type="NCBI Taxonomy" id="449393"/>
    <lineage>
        <taxon>unclassified sequences</taxon>
        <taxon>metagenomes</taxon>
        <taxon>ecological metagenomes</taxon>
    </lineage>
</organism>
<protein>
    <submittedName>
        <fullName evidence="1">Unannotated protein</fullName>
    </submittedName>
</protein>